<proteinExistence type="inferred from homology"/>
<dbReference type="PANTHER" id="PTHR11552:SF147">
    <property type="entry name" value="CHOLINE DEHYDROGENASE, MITOCHONDRIAL"/>
    <property type="match status" value="1"/>
</dbReference>
<comment type="similarity">
    <text evidence="1">Belongs to the GMC oxidoreductase family.</text>
</comment>
<evidence type="ECO:0000259" key="2">
    <source>
        <dbReference type="Pfam" id="PF05199"/>
    </source>
</evidence>
<dbReference type="Pfam" id="PF05199">
    <property type="entry name" value="GMC_oxred_C"/>
    <property type="match status" value="1"/>
</dbReference>
<dbReference type="PANTHER" id="PTHR11552">
    <property type="entry name" value="GLUCOSE-METHANOL-CHOLINE GMC OXIDOREDUCTASE"/>
    <property type="match status" value="1"/>
</dbReference>
<dbReference type="InterPro" id="IPR036188">
    <property type="entry name" value="FAD/NAD-bd_sf"/>
</dbReference>
<keyword evidence="4" id="KW-1185">Reference proteome</keyword>
<protein>
    <recommendedName>
        <fullName evidence="2">Glucose-methanol-choline oxidoreductase C-terminal domain-containing protein</fullName>
    </recommendedName>
</protein>
<feature type="domain" description="Glucose-methanol-choline oxidoreductase C-terminal" evidence="2">
    <location>
        <begin position="125"/>
        <end position="249"/>
    </location>
</feature>
<dbReference type="InterPro" id="IPR007867">
    <property type="entry name" value="GMC_OxRtase_C"/>
</dbReference>
<dbReference type="InterPro" id="IPR012132">
    <property type="entry name" value="GMC_OxRdtase"/>
</dbReference>
<organism evidence="3 4">
    <name type="scientific">Iphiclides podalirius</name>
    <name type="common">scarce swallowtail</name>
    <dbReference type="NCBI Taxonomy" id="110791"/>
    <lineage>
        <taxon>Eukaryota</taxon>
        <taxon>Metazoa</taxon>
        <taxon>Ecdysozoa</taxon>
        <taxon>Arthropoda</taxon>
        <taxon>Hexapoda</taxon>
        <taxon>Insecta</taxon>
        <taxon>Pterygota</taxon>
        <taxon>Neoptera</taxon>
        <taxon>Endopterygota</taxon>
        <taxon>Lepidoptera</taxon>
        <taxon>Glossata</taxon>
        <taxon>Ditrysia</taxon>
        <taxon>Papilionoidea</taxon>
        <taxon>Papilionidae</taxon>
        <taxon>Papilioninae</taxon>
        <taxon>Iphiclides</taxon>
    </lineage>
</organism>
<dbReference type="Proteomes" id="UP000837857">
    <property type="component" value="Chromosome 20"/>
</dbReference>
<dbReference type="Gene3D" id="3.30.560.10">
    <property type="entry name" value="Glucose Oxidase, domain 3"/>
    <property type="match status" value="1"/>
</dbReference>
<name>A0ABN8IFG7_9NEOP</name>
<reference evidence="3" key="1">
    <citation type="submission" date="2022-03" db="EMBL/GenBank/DDBJ databases">
        <authorList>
            <person name="Martin H S."/>
        </authorList>
    </citation>
    <scope>NUCLEOTIDE SEQUENCE</scope>
</reference>
<evidence type="ECO:0000256" key="1">
    <source>
        <dbReference type="ARBA" id="ARBA00010790"/>
    </source>
</evidence>
<gene>
    <name evidence="3" type="ORF">IPOD504_LOCUS8386</name>
</gene>
<feature type="non-terminal residue" evidence="3">
    <location>
        <position position="1"/>
    </location>
</feature>
<dbReference type="Gene3D" id="3.50.50.60">
    <property type="entry name" value="FAD/NAD(P)-binding domain"/>
    <property type="match status" value="2"/>
</dbReference>
<dbReference type="EMBL" id="OW152832">
    <property type="protein sequence ID" value="CAH2052796.1"/>
    <property type="molecule type" value="Genomic_DNA"/>
</dbReference>
<accession>A0ABN8IFG7</accession>
<evidence type="ECO:0000313" key="4">
    <source>
        <dbReference type="Proteomes" id="UP000837857"/>
    </source>
</evidence>
<dbReference type="SUPFAM" id="SSF51905">
    <property type="entry name" value="FAD/NAD(P)-binding domain"/>
    <property type="match status" value="1"/>
</dbReference>
<sequence>MAAVAESMATVLAAQSAFQVISTLQMLSYMFPQSADVQDGAEYDFVIVGGGTAGSILANRLSEYRELSVLLIEAGGDPPHETLLPGLFVFSQNSSGDWSYKTEDDGFTAQNNRNPHVITSAGKIADPLDSPKIYTGFFSDESDLDKQAACVEDYVRVVNTTVYRNAGARATRFNLTNCADLVFGSSEYWKCYVLNMMDTTFHYGGTCAMGAVLDSRLRVNGVDSLRVVDASSMPNISSGNIIAAVMALAERAADIIKQDYACAA</sequence>
<evidence type="ECO:0000313" key="3">
    <source>
        <dbReference type="EMBL" id="CAH2052796.1"/>
    </source>
</evidence>